<sequence length="262" mass="28242">MRKESEGAHTLQSVSNALRLIMLLRTRADIGVTDAAGHLGVGASTAHRLLATLQQHGFVEQTHSGRRYRLGPSMTTSSDTQAIDHCVEVAYPFMQQLRDDSQETVHISVLNGAKAKFVAAIESPLMMRVASRVGLSIPAHSSAAGKVLLAQLAADELAELYPREQLSGETEVGIHTRTALLRELERVRSDGFGRNIGESEEGLAALAVPIARPHARGVCSLTLTGPLFRFNSDPSAGVADREHELLTMLLGYAAQISKKLAY</sequence>
<accession>A0A1G6VG36</accession>
<dbReference type="RefSeq" id="WP_245865243.1">
    <property type="nucleotide sequence ID" value="NZ_CP016353.1"/>
</dbReference>
<dbReference type="AlphaFoldDB" id="A0A1G6VG36"/>
<dbReference type="PANTHER" id="PTHR30136:SF24">
    <property type="entry name" value="HTH-TYPE TRANSCRIPTIONAL REPRESSOR ALLR"/>
    <property type="match status" value="1"/>
</dbReference>
<dbReference type="PROSITE" id="PS51077">
    <property type="entry name" value="HTH_ICLR"/>
    <property type="match status" value="1"/>
</dbReference>
<evidence type="ECO:0000256" key="2">
    <source>
        <dbReference type="ARBA" id="ARBA00023125"/>
    </source>
</evidence>
<dbReference type="PANTHER" id="PTHR30136">
    <property type="entry name" value="HELIX-TURN-HELIX TRANSCRIPTIONAL REGULATOR, ICLR FAMILY"/>
    <property type="match status" value="1"/>
</dbReference>
<gene>
    <name evidence="4" type="ORF">SAMN05421630_109237</name>
</gene>
<dbReference type="SUPFAM" id="SSF55781">
    <property type="entry name" value="GAF domain-like"/>
    <property type="match status" value="1"/>
</dbReference>
<keyword evidence="1" id="KW-0805">Transcription regulation</keyword>
<dbReference type="InterPro" id="IPR005471">
    <property type="entry name" value="Tscrpt_reg_IclR_N"/>
</dbReference>
<dbReference type="PROSITE" id="PS51078">
    <property type="entry name" value="ICLR_ED"/>
    <property type="match status" value="1"/>
</dbReference>
<dbReference type="InterPro" id="IPR029016">
    <property type="entry name" value="GAF-like_dom_sf"/>
</dbReference>
<dbReference type="Gene3D" id="3.30.450.40">
    <property type="match status" value="1"/>
</dbReference>
<evidence type="ECO:0000313" key="5">
    <source>
        <dbReference type="Proteomes" id="UP000199494"/>
    </source>
</evidence>
<evidence type="ECO:0000256" key="3">
    <source>
        <dbReference type="ARBA" id="ARBA00023163"/>
    </source>
</evidence>
<dbReference type="Proteomes" id="UP000199494">
    <property type="component" value="Unassembled WGS sequence"/>
</dbReference>
<dbReference type="SUPFAM" id="SSF46785">
    <property type="entry name" value="Winged helix' DNA-binding domain"/>
    <property type="match status" value="1"/>
</dbReference>
<protein>
    <submittedName>
        <fullName evidence="4">DNA-binding transcriptional regulator, IclR family</fullName>
    </submittedName>
</protein>
<dbReference type="InterPro" id="IPR050707">
    <property type="entry name" value="HTH_MetabolicPath_Reg"/>
</dbReference>
<evidence type="ECO:0000313" key="4">
    <source>
        <dbReference type="EMBL" id="SDD52632.1"/>
    </source>
</evidence>
<dbReference type="Pfam" id="PF09339">
    <property type="entry name" value="HTH_IclR"/>
    <property type="match status" value="1"/>
</dbReference>
<keyword evidence="5" id="KW-1185">Reference proteome</keyword>
<dbReference type="Gene3D" id="1.10.10.10">
    <property type="entry name" value="Winged helix-like DNA-binding domain superfamily/Winged helix DNA-binding domain"/>
    <property type="match status" value="1"/>
</dbReference>
<keyword evidence="3" id="KW-0804">Transcription</keyword>
<proteinExistence type="predicted"/>
<dbReference type="GO" id="GO:0045892">
    <property type="term" value="P:negative regulation of DNA-templated transcription"/>
    <property type="evidence" value="ECO:0007669"/>
    <property type="project" value="TreeGrafter"/>
</dbReference>
<dbReference type="InterPro" id="IPR014757">
    <property type="entry name" value="Tscrpt_reg_IclR_C"/>
</dbReference>
<reference evidence="4 5" key="1">
    <citation type="submission" date="2016-10" db="EMBL/GenBank/DDBJ databases">
        <authorList>
            <person name="de Groot N.N."/>
        </authorList>
    </citation>
    <scope>NUCLEOTIDE SEQUENCE [LARGE SCALE GENOMIC DNA]</scope>
    <source>
        <strain evidence="4 5">CGMCC 4.5506</strain>
    </source>
</reference>
<dbReference type="EMBL" id="FMZE01000009">
    <property type="protein sequence ID" value="SDD52632.1"/>
    <property type="molecule type" value="Genomic_DNA"/>
</dbReference>
<dbReference type="InterPro" id="IPR036390">
    <property type="entry name" value="WH_DNA-bd_sf"/>
</dbReference>
<dbReference type="GO" id="GO:0003677">
    <property type="term" value="F:DNA binding"/>
    <property type="evidence" value="ECO:0007669"/>
    <property type="project" value="UniProtKB-KW"/>
</dbReference>
<organism evidence="4 5">
    <name type="scientific">Prauserella marina</name>
    <dbReference type="NCBI Taxonomy" id="530584"/>
    <lineage>
        <taxon>Bacteria</taxon>
        <taxon>Bacillati</taxon>
        <taxon>Actinomycetota</taxon>
        <taxon>Actinomycetes</taxon>
        <taxon>Pseudonocardiales</taxon>
        <taxon>Pseudonocardiaceae</taxon>
        <taxon>Prauserella</taxon>
    </lineage>
</organism>
<dbReference type="SMART" id="SM00346">
    <property type="entry name" value="HTH_ICLR"/>
    <property type="match status" value="1"/>
</dbReference>
<dbReference type="GO" id="GO:0003700">
    <property type="term" value="F:DNA-binding transcription factor activity"/>
    <property type="evidence" value="ECO:0007669"/>
    <property type="project" value="TreeGrafter"/>
</dbReference>
<dbReference type="Pfam" id="PF01614">
    <property type="entry name" value="IclR_C"/>
    <property type="match status" value="1"/>
</dbReference>
<dbReference type="InterPro" id="IPR036388">
    <property type="entry name" value="WH-like_DNA-bd_sf"/>
</dbReference>
<dbReference type="STRING" id="530584.SAMN05421630_109237"/>
<evidence type="ECO:0000256" key="1">
    <source>
        <dbReference type="ARBA" id="ARBA00023015"/>
    </source>
</evidence>
<name>A0A1G6VG36_9PSEU</name>
<keyword evidence="2 4" id="KW-0238">DNA-binding</keyword>